<protein>
    <submittedName>
        <fullName evidence="1">Uncharacterized protein</fullName>
    </submittedName>
</protein>
<dbReference type="RefSeq" id="YP_009214477.1">
    <property type="nucleotide sequence ID" value="NC_028962.1"/>
</dbReference>
<keyword evidence="2" id="KW-1185">Reference proteome</keyword>
<proteinExistence type="predicted"/>
<name>A0A0D3MWD4_9CAUD</name>
<sequence length="153" mass="18177">MGKTFYSKRRTTCKSRQKKKHINQMSTQELLHCKNLLQYSLIINDKFILTKHTKDKLKTFLNLGKLKGMIYSDSFNLDNIIEYNETVLGENTYKRVLVRHPEIVTVENQVCYQYCVIEIQTGKIITVYYNKTHDSHKTLDLSYYDESLKIIKR</sequence>
<reference evidence="1 2" key="1">
    <citation type="journal article" date="2015" name="Appl. Environ. Microbiol.">
        <title>Two Phages, phiIPLA-RODI and phiIPLA-C1C, Lyse Mono- and Dual-Species Staphylococcal Biofilms.</title>
        <authorList>
            <person name="Gutierrez D."/>
            <person name="Vandenheuvel D."/>
            <person name="Martinez B."/>
            <person name="Rodriguez A."/>
            <person name="Lavigne R."/>
            <person name="Garcia P."/>
        </authorList>
    </citation>
    <scope>NUCLEOTIDE SEQUENCE [LARGE SCALE GENOMIC DNA]</scope>
</reference>
<dbReference type="Proteomes" id="UP000032689">
    <property type="component" value="Segment"/>
</dbReference>
<dbReference type="EMBL" id="KP027447">
    <property type="protein sequence ID" value="AJA42197.1"/>
    <property type="molecule type" value="Genomic_DNA"/>
</dbReference>
<dbReference type="OrthoDB" id="20811at10239"/>
<dbReference type="KEGG" id="vg:26640894"/>
<evidence type="ECO:0000313" key="1">
    <source>
        <dbReference type="EMBL" id="AJA42197.1"/>
    </source>
</evidence>
<evidence type="ECO:0000313" key="2">
    <source>
        <dbReference type="Proteomes" id="UP000032689"/>
    </source>
</evidence>
<organism evidence="1 2">
    <name type="scientific">Staphylococcus phage vB_SepM_ phiIPLA-C1C</name>
    <dbReference type="NCBI Taxonomy" id="1572704"/>
    <lineage>
        <taxon>Viruses</taxon>
        <taxon>Duplodnaviria</taxon>
        <taxon>Heunggongvirae</taxon>
        <taxon>Uroviricota</taxon>
        <taxon>Caudoviricetes</taxon>
        <taxon>Herelleviridae</taxon>
        <taxon>Twortvirinae</taxon>
        <taxon>Sepunavirus</taxon>
        <taxon>Sepunavirus IPLAC1C</taxon>
    </lineage>
</organism>
<dbReference type="GeneID" id="26640894"/>
<accession>A0A0D3MWD4</accession>